<dbReference type="Proteomes" id="UP000251584">
    <property type="component" value="Unassembled WGS sequence"/>
</dbReference>
<evidence type="ECO:0000313" key="3">
    <source>
        <dbReference type="Proteomes" id="UP000251584"/>
    </source>
</evidence>
<dbReference type="EMBL" id="UAVY01000011">
    <property type="protein sequence ID" value="SQB41979.1"/>
    <property type="molecule type" value="Genomic_DNA"/>
</dbReference>
<accession>A0A2X2YWC8</accession>
<keyword evidence="1" id="KW-0175">Coiled coil</keyword>
<reference evidence="2 3" key="1">
    <citation type="submission" date="2018-06" db="EMBL/GenBank/DDBJ databases">
        <authorList>
            <consortium name="Pathogen Informatics"/>
            <person name="Doyle S."/>
        </authorList>
    </citation>
    <scope>NUCLEOTIDE SEQUENCE [LARGE SCALE GENOMIC DNA]</scope>
    <source>
        <strain evidence="2 3">NCTC10786</strain>
    </source>
</reference>
<protein>
    <submittedName>
        <fullName evidence="2">Uncharacterized protein</fullName>
    </submittedName>
</protein>
<organism evidence="2 3">
    <name type="scientific">Citrobacter koseri</name>
    <name type="common">Citrobacter diversus</name>
    <dbReference type="NCBI Taxonomy" id="545"/>
    <lineage>
        <taxon>Bacteria</taxon>
        <taxon>Pseudomonadati</taxon>
        <taxon>Pseudomonadota</taxon>
        <taxon>Gammaproteobacteria</taxon>
        <taxon>Enterobacterales</taxon>
        <taxon>Enterobacteriaceae</taxon>
        <taxon>Citrobacter</taxon>
    </lineage>
</organism>
<gene>
    <name evidence="2" type="ORF">NCTC10786_06241</name>
</gene>
<sequence length="144" mass="16554">MIIMRAIKTYNCMIIKINAPDEAEPFDIYPQAIYGLLDEIECALDKLNRLLKETDENIQSEELSELILQNKILTARELSENLIGFLDNCTLHNCLTSLNILIHYLRYPKEPMVNIVMFAGTTDRSQHVREKICKALQLAIKKAC</sequence>
<evidence type="ECO:0000256" key="1">
    <source>
        <dbReference type="SAM" id="Coils"/>
    </source>
</evidence>
<dbReference type="AlphaFoldDB" id="A0A2X2YWC8"/>
<proteinExistence type="predicted"/>
<evidence type="ECO:0000313" key="2">
    <source>
        <dbReference type="EMBL" id="SQB41979.1"/>
    </source>
</evidence>
<name>A0A2X2YWC8_CITKO</name>
<feature type="coiled-coil region" evidence="1">
    <location>
        <begin position="37"/>
        <end position="64"/>
    </location>
</feature>